<evidence type="ECO:0000313" key="5">
    <source>
        <dbReference type="EMBL" id="KAK3319903.1"/>
    </source>
</evidence>
<dbReference type="InterPro" id="IPR006976">
    <property type="entry name" value="VanZ-like"/>
</dbReference>
<sequence length="227" mass="24626">MRIRLPFAGLFTFLLLLAAYAGLAPQTTPLPINDKLLHFLTFFILTLCFYWIIDTNRRRTLNFTLVACTLCLGVGSEFLQALLPNDRSFDVLDLAANLVGSLAALGLCSWYHKRMLERKRLRKQYNAVPGDDAGDDLLDEEAGGDLELGEGVGGHHREGGGHEEGVVSTAGEAEASTTLEQEVDNWDENAVDPWEEDDLGDVGVVAPSVAAGAGPAKDVEIAKKRAD</sequence>
<organism evidence="5 6">
    <name type="scientific">Cercophora scortea</name>
    <dbReference type="NCBI Taxonomy" id="314031"/>
    <lineage>
        <taxon>Eukaryota</taxon>
        <taxon>Fungi</taxon>
        <taxon>Dikarya</taxon>
        <taxon>Ascomycota</taxon>
        <taxon>Pezizomycotina</taxon>
        <taxon>Sordariomycetes</taxon>
        <taxon>Sordariomycetidae</taxon>
        <taxon>Sordariales</taxon>
        <taxon>Lasiosphaeriaceae</taxon>
        <taxon>Cercophora</taxon>
    </lineage>
</organism>
<feature type="chain" id="PRO_5041939158" description="VanZ-like domain-containing protein" evidence="3">
    <location>
        <begin position="22"/>
        <end position="227"/>
    </location>
</feature>
<dbReference type="Proteomes" id="UP001286456">
    <property type="component" value="Unassembled WGS sequence"/>
</dbReference>
<evidence type="ECO:0000313" key="6">
    <source>
        <dbReference type="Proteomes" id="UP001286456"/>
    </source>
</evidence>
<accession>A0AAE0I774</accession>
<evidence type="ECO:0000256" key="1">
    <source>
        <dbReference type="SAM" id="MobiDB-lite"/>
    </source>
</evidence>
<gene>
    <name evidence="5" type="ORF">B0T19DRAFT_445690</name>
</gene>
<dbReference type="PANTHER" id="PTHR28008">
    <property type="entry name" value="DOMAIN PROTEIN, PUTATIVE (AFU_ORTHOLOGUE AFUA_3G10980)-RELATED"/>
    <property type="match status" value="1"/>
</dbReference>
<keyword evidence="2" id="KW-0812">Transmembrane</keyword>
<reference evidence="5" key="1">
    <citation type="journal article" date="2023" name="Mol. Phylogenet. Evol.">
        <title>Genome-scale phylogeny and comparative genomics of the fungal order Sordariales.</title>
        <authorList>
            <person name="Hensen N."/>
            <person name="Bonometti L."/>
            <person name="Westerberg I."/>
            <person name="Brannstrom I.O."/>
            <person name="Guillou S."/>
            <person name="Cros-Aarteil S."/>
            <person name="Calhoun S."/>
            <person name="Haridas S."/>
            <person name="Kuo A."/>
            <person name="Mondo S."/>
            <person name="Pangilinan J."/>
            <person name="Riley R."/>
            <person name="LaButti K."/>
            <person name="Andreopoulos B."/>
            <person name="Lipzen A."/>
            <person name="Chen C."/>
            <person name="Yan M."/>
            <person name="Daum C."/>
            <person name="Ng V."/>
            <person name="Clum A."/>
            <person name="Steindorff A."/>
            <person name="Ohm R.A."/>
            <person name="Martin F."/>
            <person name="Silar P."/>
            <person name="Natvig D.O."/>
            <person name="Lalanne C."/>
            <person name="Gautier V."/>
            <person name="Ament-Velasquez S.L."/>
            <person name="Kruys A."/>
            <person name="Hutchinson M.I."/>
            <person name="Powell A.J."/>
            <person name="Barry K."/>
            <person name="Miller A.N."/>
            <person name="Grigoriev I.V."/>
            <person name="Debuchy R."/>
            <person name="Gladieux P."/>
            <person name="Hiltunen Thoren M."/>
            <person name="Johannesson H."/>
        </authorList>
    </citation>
    <scope>NUCLEOTIDE SEQUENCE</scope>
    <source>
        <strain evidence="5">SMH4131-1</strain>
    </source>
</reference>
<feature type="compositionally biased region" description="Acidic residues" evidence="1">
    <location>
        <begin position="181"/>
        <end position="199"/>
    </location>
</feature>
<name>A0AAE0I774_9PEZI</name>
<feature type="domain" description="VanZ-like" evidence="4">
    <location>
        <begin position="34"/>
        <end position="110"/>
    </location>
</feature>
<comment type="caution">
    <text evidence="5">The sequence shown here is derived from an EMBL/GenBank/DDBJ whole genome shotgun (WGS) entry which is preliminary data.</text>
</comment>
<dbReference type="AlphaFoldDB" id="A0AAE0I774"/>
<dbReference type="EMBL" id="JAUEPO010000006">
    <property type="protein sequence ID" value="KAK3319903.1"/>
    <property type="molecule type" value="Genomic_DNA"/>
</dbReference>
<evidence type="ECO:0000256" key="3">
    <source>
        <dbReference type="SAM" id="SignalP"/>
    </source>
</evidence>
<feature type="transmembrane region" description="Helical" evidence="2">
    <location>
        <begin position="94"/>
        <end position="112"/>
    </location>
</feature>
<feature type="compositionally biased region" description="Acidic residues" evidence="1">
    <location>
        <begin position="132"/>
        <end position="148"/>
    </location>
</feature>
<feature type="region of interest" description="Disordered" evidence="1">
    <location>
        <begin position="132"/>
        <end position="199"/>
    </location>
</feature>
<feature type="signal peptide" evidence="3">
    <location>
        <begin position="1"/>
        <end position="21"/>
    </location>
</feature>
<keyword evidence="2" id="KW-1133">Transmembrane helix</keyword>
<protein>
    <recommendedName>
        <fullName evidence="4">VanZ-like domain-containing protein</fullName>
    </recommendedName>
</protein>
<dbReference type="Pfam" id="PF04892">
    <property type="entry name" value="VanZ"/>
    <property type="match status" value="1"/>
</dbReference>
<dbReference type="PANTHER" id="PTHR28008:SF1">
    <property type="entry name" value="DOMAIN PROTEIN, PUTATIVE (AFU_ORTHOLOGUE AFUA_3G10980)-RELATED"/>
    <property type="match status" value="1"/>
</dbReference>
<keyword evidence="3" id="KW-0732">Signal</keyword>
<evidence type="ECO:0000259" key="4">
    <source>
        <dbReference type="Pfam" id="PF04892"/>
    </source>
</evidence>
<reference evidence="5" key="2">
    <citation type="submission" date="2023-06" db="EMBL/GenBank/DDBJ databases">
        <authorList>
            <consortium name="Lawrence Berkeley National Laboratory"/>
            <person name="Haridas S."/>
            <person name="Hensen N."/>
            <person name="Bonometti L."/>
            <person name="Westerberg I."/>
            <person name="Brannstrom I.O."/>
            <person name="Guillou S."/>
            <person name="Cros-Aarteil S."/>
            <person name="Calhoun S."/>
            <person name="Kuo A."/>
            <person name="Mondo S."/>
            <person name="Pangilinan J."/>
            <person name="Riley R."/>
            <person name="Labutti K."/>
            <person name="Andreopoulos B."/>
            <person name="Lipzen A."/>
            <person name="Chen C."/>
            <person name="Yanf M."/>
            <person name="Daum C."/>
            <person name="Ng V."/>
            <person name="Clum A."/>
            <person name="Steindorff A."/>
            <person name="Ohm R."/>
            <person name="Martin F."/>
            <person name="Silar P."/>
            <person name="Natvig D."/>
            <person name="Lalanne C."/>
            <person name="Gautier V."/>
            <person name="Ament-Velasquez S.L."/>
            <person name="Kruys A."/>
            <person name="Hutchinson M.I."/>
            <person name="Powell A.J."/>
            <person name="Barry K."/>
            <person name="Miller A.N."/>
            <person name="Grigoriev I.V."/>
            <person name="Debuchy R."/>
            <person name="Gladieux P."/>
            <person name="Thoren M.H."/>
            <person name="Johannesson H."/>
        </authorList>
    </citation>
    <scope>NUCLEOTIDE SEQUENCE</scope>
    <source>
        <strain evidence="5">SMH4131-1</strain>
    </source>
</reference>
<keyword evidence="2" id="KW-0472">Membrane</keyword>
<proteinExistence type="predicted"/>
<dbReference type="NCBIfam" id="NF037970">
    <property type="entry name" value="vanZ_1"/>
    <property type="match status" value="1"/>
</dbReference>
<keyword evidence="6" id="KW-1185">Reference proteome</keyword>
<feature type="transmembrane region" description="Helical" evidence="2">
    <location>
        <begin position="37"/>
        <end position="53"/>
    </location>
</feature>
<evidence type="ECO:0000256" key="2">
    <source>
        <dbReference type="SAM" id="Phobius"/>
    </source>
</evidence>
<feature type="compositionally biased region" description="Basic and acidic residues" evidence="1">
    <location>
        <begin position="153"/>
        <end position="165"/>
    </location>
</feature>
<feature type="transmembrane region" description="Helical" evidence="2">
    <location>
        <begin position="60"/>
        <end position="82"/>
    </location>
</feature>